<feature type="signal peptide" evidence="1">
    <location>
        <begin position="1"/>
        <end position="23"/>
    </location>
</feature>
<keyword evidence="3" id="KW-1185">Reference proteome</keyword>
<proteinExistence type="predicted"/>
<protein>
    <submittedName>
        <fullName evidence="2">Uncharacterized protein</fullName>
    </submittedName>
</protein>
<evidence type="ECO:0000256" key="1">
    <source>
        <dbReference type="SAM" id="SignalP"/>
    </source>
</evidence>
<evidence type="ECO:0000313" key="3">
    <source>
        <dbReference type="Proteomes" id="UP000193685"/>
    </source>
</evidence>
<dbReference type="EMBL" id="MCFI01000018">
    <property type="protein sequence ID" value="ORY78146.1"/>
    <property type="molecule type" value="Genomic_DNA"/>
</dbReference>
<comment type="caution">
    <text evidence="2">The sequence shown here is derived from an EMBL/GenBank/DDBJ whole genome shotgun (WGS) entry which is preliminary data.</text>
</comment>
<organism evidence="2 3">
    <name type="scientific">Protomyces lactucae-debilis</name>
    <dbReference type="NCBI Taxonomy" id="2754530"/>
    <lineage>
        <taxon>Eukaryota</taxon>
        <taxon>Fungi</taxon>
        <taxon>Dikarya</taxon>
        <taxon>Ascomycota</taxon>
        <taxon>Taphrinomycotina</taxon>
        <taxon>Taphrinomycetes</taxon>
        <taxon>Taphrinales</taxon>
        <taxon>Protomycetaceae</taxon>
        <taxon>Protomyces</taxon>
    </lineage>
</organism>
<dbReference type="GeneID" id="63782539"/>
<evidence type="ECO:0000313" key="2">
    <source>
        <dbReference type="EMBL" id="ORY78146.1"/>
    </source>
</evidence>
<reference evidence="2 3" key="1">
    <citation type="submission" date="2016-07" db="EMBL/GenBank/DDBJ databases">
        <title>Pervasive Adenine N6-methylation of Active Genes in Fungi.</title>
        <authorList>
            <consortium name="DOE Joint Genome Institute"/>
            <person name="Mondo S.J."/>
            <person name="Dannebaum R.O."/>
            <person name="Kuo R.C."/>
            <person name="Labutti K."/>
            <person name="Haridas S."/>
            <person name="Kuo A."/>
            <person name="Salamov A."/>
            <person name="Ahrendt S.R."/>
            <person name="Lipzen A."/>
            <person name="Sullivan W."/>
            <person name="Andreopoulos W.B."/>
            <person name="Clum A."/>
            <person name="Lindquist E."/>
            <person name="Daum C."/>
            <person name="Ramamoorthy G.K."/>
            <person name="Gryganskyi A."/>
            <person name="Culley D."/>
            <person name="Magnuson J.K."/>
            <person name="James T.Y."/>
            <person name="O'Malley M.A."/>
            <person name="Stajich J.E."/>
            <person name="Spatafora J.W."/>
            <person name="Visel A."/>
            <person name="Grigoriev I.V."/>
        </authorList>
    </citation>
    <scope>NUCLEOTIDE SEQUENCE [LARGE SCALE GENOMIC DNA]</scope>
    <source>
        <strain evidence="2 3">12-1054</strain>
    </source>
</reference>
<dbReference type="AlphaFoldDB" id="A0A1Y2F499"/>
<dbReference type="Proteomes" id="UP000193685">
    <property type="component" value="Unassembled WGS sequence"/>
</dbReference>
<accession>A0A1Y2F499</accession>
<name>A0A1Y2F499_PROLT</name>
<gene>
    <name evidence="2" type="ORF">BCR37DRAFT_113940</name>
</gene>
<sequence length="185" mass="20740">MAFYVWVVSSFLLNMLSLDLITALPKRSPQDLCINEPLLKFGHAIPVTVAPNSYECSIVCAAAQSPSRKSPSNDDVDQRTVGYQSIYGTSCSPDATPGYGRVGIEWNELQNMNRKCVCVITVGFHKIYQKSRWNWLPCGLQDLGGRLEQGLNDLTWQIFQQLGDDSARVWHYLPTENQGTFNTTC</sequence>
<keyword evidence="1" id="KW-0732">Signal</keyword>
<feature type="chain" id="PRO_5012802032" evidence="1">
    <location>
        <begin position="24"/>
        <end position="185"/>
    </location>
</feature>
<dbReference type="RefSeq" id="XP_040723257.1">
    <property type="nucleotide sequence ID" value="XM_040865940.1"/>
</dbReference>